<evidence type="ECO:0000313" key="2">
    <source>
        <dbReference type="Proteomes" id="UP001176940"/>
    </source>
</evidence>
<dbReference type="InterPro" id="IPR002695">
    <property type="entry name" value="PurH-like"/>
</dbReference>
<dbReference type="Gene3D" id="3.40.140.20">
    <property type="match status" value="1"/>
</dbReference>
<dbReference type="SUPFAM" id="SSF53927">
    <property type="entry name" value="Cytidine deaminase-like"/>
    <property type="match status" value="1"/>
</dbReference>
<dbReference type="Pfam" id="PF01808">
    <property type="entry name" value="AICARFT_IMPCHas"/>
    <property type="match status" value="1"/>
</dbReference>
<name>A0ABN9LWW1_9NEOB</name>
<dbReference type="InterPro" id="IPR024051">
    <property type="entry name" value="AICAR_Tfase_dup_dom_sf"/>
</dbReference>
<gene>
    <name evidence="1" type="ORF">RIMI_LOCUS13706372</name>
</gene>
<proteinExistence type="predicted"/>
<dbReference type="SMART" id="SM00798">
    <property type="entry name" value="AICARFT_IMPCHas"/>
    <property type="match status" value="1"/>
</dbReference>
<dbReference type="PANTHER" id="PTHR11692:SF0">
    <property type="entry name" value="BIFUNCTIONAL PURINE BIOSYNTHESIS PROTEIN ATIC"/>
    <property type="match status" value="1"/>
</dbReference>
<dbReference type="EMBL" id="CAUEEQ010034233">
    <property type="protein sequence ID" value="CAJ0952045.1"/>
    <property type="molecule type" value="Genomic_DNA"/>
</dbReference>
<evidence type="ECO:0000313" key="1">
    <source>
        <dbReference type="EMBL" id="CAJ0952045.1"/>
    </source>
</evidence>
<keyword evidence="2" id="KW-1185">Reference proteome</keyword>
<dbReference type="Proteomes" id="UP001176940">
    <property type="component" value="Unassembled WGS sequence"/>
</dbReference>
<reference evidence="1" key="1">
    <citation type="submission" date="2023-07" db="EMBL/GenBank/DDBJ databases">
        <authorList>
            <person name="Stuckert A."/>
        </authorList>
    </citation>
    <scope>NUCLEOTIDE SEQUENCE</scope>
</reference>
<sequence length="113" mass="12604">MPMNKLIKRTPTSAFVIIAPSISSEALAITATKQNVRILACGEWAGRKTGLDFKRVSGGLLVQDRDLGMVTESDLRIVTKRHPSEKELRDALFCWKVAKFVKSITLSFMPKKI</sequence>
<comment type="caution">
    <text evidence="1">The sequence shown here is derived from an EMBL/GenBank/DDBJ whole genome shotgun (WGS) entry which is preliminary data.</text>
</comment>
<dbReference type="InterPro" id="IPR016193">
    <property type="entry name" value="Cytidine_deaminase-like"/>
</dbReference>
<accession>A0ABN9LWW1</accession>
<dbReference type="PANTHER" id="PTHR11692">
    <property type="entry name" value="BIFUNCTIONAL PURINE BIOSYNTHESIS PROTEIN PURH"/>
    <property type="match status" value="1"/>
</dbReference>
<protein>
    <submittedName>
        <fullName evidence="1">Uncharacterized protein</fullName>
    </submittedName>
</protein>
<organism evidence="1 2">
    <name type="scientific">Ranitomeya imitator</name>
    <name type="common">mimic poison frog</name>
    <dbReference type="NCBI Taxonomy" id="111125"/>
    <lineage>
        <taxon>Eukaryota</taxon>
        <taxon>Metazoa</taxon>
        <taxon>Chordata</taxon>
        <taxon>Craniata</taxon>
        <taxon>Vertebrata</taxon>
        <taxon>Euteleostomi</taxon>
        <taxon>Amphibia</taxon>
        <taxon>Batrachia</taxon>
        <taxon>Anura</taxon>
        <taxon>Neobatrachia</taxon>
        <taxon>Hyloidea</taxon>
        <taxon>Dendrobatidae</taxon>
        <taxon>Dendrobatinae</taxon>
        <taxon>Ranitomeya</taxon>
    </lineage>
</organism>